<dbReference type="Proteomes" id="UP000006028">
    <property type="component" value="Unassembled WGS sequence"/>
</dbReference>
<organism evidence="1 2">
    <name type="scientific">Faecalibacterium cf. prausnitzii KLE1255</name>
    <dbReference type="NCBI Taxonomy" id="748224"/>
    <lineage>
        <taxon>Bacteria</taxon>
        <taxon>Bacillati</taxon>
        <taxon>Bacillota</taxon>
        <taxon>Clostridia</taxon>
        <taxon>Eubacteriales</taxon>
        <taxon>Oscillospiraceae</taxon>
        <taxon>Faecalibacterium</taxon>
    </lineage>
</organism>
<evidence type="ECO:0000313" key="2">
    <source>
        <dbReference type="Proteomes" id="UP000006028"/>
    </source>
</evidence>
<dbReference type="EMBL" id="AECU01000120">
    <property type="protein sequence ID" value="EFQ07003.1"/>
    <property type="molecule type" value="Genomic_DNA"/>
</dbReference>
<gene>
    <name evidence="1" type="ORF">HMPREF9436_01599</name>
</gene>
<sequence>MHKSTKNAAFSGGVFLLCRKESEKALSSLCAGEYNKKRCLK</sequence>
<dbReference type="AlphaFoldDB" id="E2ZIV4"/>
<dbReference type="HOGENOM" id="CLU_3270292_0_0_9"/>
<name>E2ZIV4_9FIRM</name>
<accession>E2ZIV4</accession>
<comment type="caution">
    <text evidence="1">The sequence shown here is derived from an EMBL/GenBank/DDBJ whole genome shotgun (WGS) entry which is preliminary data.</text>
</comment>
<evidence type="ECO:0000313" key="1">
    <source>
        <dbReference type="EMBL" id="EFQ07003.1"/>
    </source>
</evidence>
<dbReference type="BioCyc" id="FCF748224-HMP:GTSS-281-MONOMER"/>
<protein>
    <submittedName>
        <fullName evidence="1">Uncharacterized protein</fullName>
    </submittedName>
</protein>
<proteinExistence type="predicted"/>
<reference evidence="1 2" key="1">
    <citation type="submission" date="2010-08" db="EMBL/GenBank/DDBJ databases">
        <authorList>
            <person name="Weinstock G."/>
            <person name="Sodergren E."/>
            <person name="Clifton S."/>
            <person name="Fulton L."/>
            <person name="Fulton B."/>
            <person name="Courtney L."/>
            <person name="Fronick C."/>
            <person name="Harrison M."/>
            <person name="Strong C."/>
            <person name="Farmer C."/>
            <person name="Delahaunty K."/>
            <person name="Markovic C."/>
            <person name="Hall O."/>
            <person name="Minx P."/>
            <person name="Tomlinson C."/>
            <person name="Mitreva M."/>
            <person name="Hou S."/>
            <person name="Chen J."/>
            <person name="Wollam A."/>
            <person name="Pepin K.H."/>
            <person name="Johnson M."/>
            <person name="Bhonagiri V."/>
            <person name="Zhang X."/>
            <person name="Suruliraj S."/>
            <person name="Warren W."/>
            <person name="Chinwalla A."/>
            <person name="Mardis E.R."/>
            <person name="Wilson R.K."/>
        </authorList>
    </citation>
    <scope>NUCLEOTIDE SEQUENCE [LARGE SCALE GENOMIC DNA]</scope>
    <source>
        <strain evidence="1 2">KLE1255</strain>
    </source>
</reference>